<dbReference type="InParanoid" id="A0A078AVN6"/>
<evidence type="ECO:0000256" key="6">
    <source>
        <dbReference type="ARBA" id="ARBA00049204"/>
    </source>
</evidence>
<sequence>MLAKAFQGNRLRLLNQSQRLFSAKAVHEPLPWEINSLEPVLSGYLLDHHYNRHHKLYVTKFNETVDQLEEAQSKNDVAQISKLGQNLKFFGGGNYNHTFFWESLAPTKLGGGNLPGADSVLTKHINQTWGSYDKFIANFSAQTASIQGSGWGWLVYHKGSKTLQYRPSYNQDLITDYQGDLVPLMNIDVWEHAWYLDYKHVKADYLKEIWKVINWDRVEKRLIAAQKA</sequence>
<comment type="similarity">
    <text evidence="2 8">Belongs to the iron/manganese superoxide dismutase family.</text>
</comment>
<dbReference type="SMR" id="A0A078AVN6"/>
<evidence type="ECO:0000313" key="11">
    <source>
        <dbReference type="EMBL" id="CDW86249.1"/>
    </source>
</evidence>
<keyword evidence="3 7" id="KW-0479">Metal-binding</keyword>
<proteinExistence type="inferred from homology"/>
<evidence type="ECO:0000256" key="5">
    <source>
        <dbReference type="ARBA" id="ARBA00023004"/>
    </source>
</evidence>
<dbReference type="Gene3D" id="3.55.40.20">
    <property type="entry name" value="Iron/manganese superoxide dismutase, C-terminal domain"/>
    <property type="match status" value="1"/>
</dbReference>
<keyword evidence="5" id="KW-0408">Iron</keyword>
<dbReference type="Gene3D" id="1.10.287.990">
    <property type="entry name" value="Fe,Mn superoxide dismutase (SOD) domain"/>
    <property type="match status" value="1"/>
</dbReference>
<dbReference type="InterPro" id="IPR019831">
    <property type="entry name" value="Mn/Fe_SOD_N"/>
</dbReference>
<evidence type="ECO:0000256" key="8">
    <source>
        <dbReference type="RuleBase" id="RU000414"/>
    </source>
</evidence>
<dbReference type="FunCoup" id="A0A078AVN6">
    <property type="interactions" value="110"/>
</dbReference>
<evidence type="ECO:0000256" key="3">
    <source>
        <dbReference type="ARBA" id="ARBA00022723"/>
    </source>
</evidence>
<keyword evidence="4 8" id="KW-0560">Oxidoreductase</keyword>
<evidence type="ECO:0000259" key="10">
    <source>
        <dbReference type="Pfam" id="PF02777"/>
    </source>
</evidence>
<feature type="domain" description="Manganese/iron superoxide dismutase C-terminal" evidence="10">
    <location>
        <begin position="120"/>
        <end position="221"/>
    </location>
</feature>
<feature type="binding site" evidence="7">
    <location>
        <position position="188"/>
    </location>
    <ligand>
        <name>Mn(2+)</name>
        <dbReference type="ChEBI" id="CHEBI:29035"/>
    </ligand>
</feature>
<organism evidence="11 12">
    <name type="scientific">Stylonychia lemnae</name>
    <name type="common">Ciliate</name>
    <dbReference type="NCBI Taxonomy" id="5949"/>
    <lineage>
        <taxon>Eukaryota</taxon>
        <taxon>Sar</taxon>
        <taxon>Alveolata</taxon>
        <taxon>Ciliophora</taxon>
        <taxon>Intramacronucleata</taxon>
        <taxon>Spirotrichea</taxon>
        <taxon>Stichotrichia</taxon>
        <taxon>Sporadotrichida</taxon>
        <taxon>Oxytrichidae</taxon>
        <taxon>Stylonychinae</taxon>
        <taxon>Stylonychia</taxon>
    </lineage>
</organism>
<comment type="catalytic activity">
    <reaction evidence="6 8">
        <text>2 superoxide + 2 H(+) = H2O2 + O2</text>
        <dbReference type="Rhea" id="RHEA:20696"/>
        <dbReference type="ChEBI" id="CHEBI:15378"/>
        <dbReference type="ChEBI" id="CHEBI:15379"/>
        <dbReference type="ChEBI" id="CHEBI:16240"/>
        <dbReference type="ChEBI" id="CHEBI:18421"/>
        <dbReference type="EC" id="1.15.1.1"/>
    </reaction>
</comment>
<feature type="binding site" evidence="7">
    <location>
        <position position="49"/>
    </location>
    <ligand>
        <name>Mn(2+)</name>
        <dbReference type="ChEBI" id="CHEBI:29035"/>
    </ligand>
</feature>
<dbReference type="SUPFAM" id="SSF46609">
    <property type="entry name" value="Fe,Mn superoxide dismutase (SOD), N-terminal domain"/>
    <property type="match status" value="1"/>
</dbReference>
<dbReference type="InterPro" id="IPR036324">
    <property type="entry name" value="Mn/Fe_SOD_N_sf"/>
</dbReference>
<dbReference type="InterPro" id="IPR019832">
    <property type="entry name" value="Mn/Fe_SOD_C"/>
</dbReference>
<dbReference type="InterPro" id="IPR036314">
    <property type="entry name" value="SOD_C_sf"/>
</dbReference>
<dbReference type="GO" id="GO:0030145">
    <property type="term" value="F:manganese ion binding"/>
    <property type="evidence" value="ECO:0007669"/>
    <property type="project" value="TreeGrafter"/>
</dbReference>
<dbReference type="AlphaFoldDB" id="A0A078AVN6"/>
<evidence type="ECO:0000256" key="7">
    <source>
        <dbReference type="PIRSR" id="PIRSR000349-1"/>
    </source>
</evidence>
<dbReference type="FunFam" id="3.55.40.20:FF:000004">
    <property type="entry name" value="Superoxide dismutase [Fe]"/>
    <property type="match status" value="1"/>
</dbReference>
<comment type="function">
    <text evidence="8">Destroys radicals which are normally produced within the cells and which are toxic to biological systems.</text>
</comment>
<dbReference type="EMBL" id="CCKQ01014483">
    <property type="protein sequence ID" value="CDW86249.1"/>
    <property type="molecule type" value="Genomic_DNA"/>
</dbReference>
<name>A0A078AVN6_STYLE</name>
<evidence type="ECO:0000256" key="4">
    <source>
        <dbReference type="ARBA" id="ARBA00023002"/>
    </source>
</evidence>
<evidence type="ECO:0000256" key="1">
    <source>
        <dbReference type="ARBA" id="ARBA00001962"/>
    </source>
</evidence>
<comment type="cofactor">
    <cofactor evidence="1">
        <name>Fe cation</name>
        <dbReference type="ChEBI" id="CHEBI:24875"/>
    </cofactor>
</comment>
<dbReference type="Pfam" id="PF02777">
    <property type="entry name" value="Sod_Fe_C"/>
    <property type="match status" value="1"/>
</dbReference>
<dbReference type="PIRSF" id="PIRSF000349">
    <property type="entry name" value="SODismutase"/>
    <property type="match status" value="1"/>
</dbReference>
<dbReference type="PRINTS" id="PR01703">
    <property type="entry name" value="MNSODISMTASE"/>
</dbReference>
<dbReference type="InterPro" id="IPR001189">
    <property type="entry name" value="Mn/Fe_SOD"/>
</dbReference>
<dbReference type="InterPro" id="IPR050265">
    <property type="entry name" value="Fe/Mn_Superoxide_Dismutase"/>
</dbReference>
<feature type="binding site" evidence="7">
    <location>
        <position position="97"/>
    </location>
    <ligand>
        <name>Mn(2+)</name>
        <dbReference type="ChEBI" id="CHEBI:29035"/>
    </ligand>
</feature>
<dbReference type="OMA" id="GSYEGWK"/>
<dbReference type="PANTHER" id="PTHR11404:SF6">
    <property type="entry name" value="SUPEROXIDE DISMUTASE [MN], MITOCHONDRIAL"/>
    <property type="match status" value="1"/>
</dbReference>
<dbReference type="Proteomes" id="UP000039865">
    <property type="component" value="Unassembled WGS sequence"/>
</dbReference>
<evidence type="ECO:0000259" key="9">
    <source>
        <dbReference type="Pfam" id="PF00081"/>
    </source>
</evidence>
<gene>
    <name evidence="11" type="primary">Contig9049.g9682</name>
    <name evidence="11" type="ORF">STYLEM_15341</name>
</gene>
<dbReference type="PANTHER" id="PTHR11404">
    <property type="entry name" value="SUPEROXIDE DISMUTASE 2"/>
    <property type="match status" value="1"/>
</dbReference>
<dbReference type="EC" id="1.15.1.1" evidence="8"/>
<dbReference type="OrthoDB" id="239262at2759"/>
<evidence type="ECO:0000256" key="2">
    <source>
        <dbReference type="ARBA" id="ARBA00008714"/>
    </source>
</evidence>
<dbReference type="Pfam" id="PF00081">
    <property type="entry name" value="Sod_Fe_N"/>
    <property type="match status" value="1"/>
</dbReference>
<feature type="domain" description="Manganese/iron superoxide dismutase N-terminal" evidence="9">
    <location>
        <begin position="29"/>
        <end position="104"/>
    </location>
</feature>
<dbReference type="SUPFAM" id="SSF54719">
    <property type="entry name" value="Fe,Mn superoxide dismutase (SOD), C-terminal domain"/>
    <property type="match status" value="1"/>
</dbReference>
<reference evidence="11 12" key="1">
    <citation type="submission" date="2014-06" db="EMBL/GenBank/DDBJ databases">
        <authorList>
            <person name="Swart Estienne"/>
        </authorList>
    </citation>
    <scope>NUCLEOTIDE SEQUENCE [LARGE SCALE GENOMIC DNA]</scope>
    <source>
        <strain evidence="11 12">130c</strain>
    </source>
</reference>
<protein>
    <recommendedName>
        <fullName evidence="8">Superoxide dismutase</fullName>
        <ecNumber evidence="8">1.15.1.1</ecNumber>
    </recommendedName>
</protein>
<accession>A0A078AVN6</accession>
<keyword evidence="12" id="KW-1185">Reference proteome</keyword>
<dbReference type="GO" id="GO:0004784">
    <property type="term" value="F:superoxide dismutase activity"/>
    <property type="evidence" value="ECO:0007669"/>
    <property type="project" value="UniProtKB-EC"/>
</dbReference>
<evidence type="ECO:0000313" key="12">
    <source>
        <dbReference type="Proteomes" id="UP000039865"/>
    </source>
</evidence>
<feature type="binding site" evidence="7">
    <location>
        <position position="192"/>
    </location>
    <ligand>
        <name>Mn(2+)</name>
        <dbReference type="ChEBI" id="CHEBI:29035"/>
    </ligand>
</feature>